<organism evidence="1 2">
    <name type="scientific">Amycolatopsis acididurans</name>
    <dbReference type="NCBI Taxonomy" id="2724524"/>
    <lineage>
        <taxon>Bacteria</taxon>
        <taxon>Bacillati</taxon>
        <taxon>Actinomycetota</taxon>
        <taxon>Actinomycetes</taxon>
        <taxon>Pseudonocardiales</taxon>
        <taxon>Pseudonocardiaceae</taxon>
        <taxon>Amycolatopsis</taxon>
    </lineage>
</organism>
<evidence type="ECO:0000313" key="2">
    <source>
        <dbReference type="Proteomes" id="UP000715441"/>
    </source>
</evidence>
<dbReference type="EMBL" id="JAAXLS010000013">
    <property type="protein sequence ID" value="NKQ55107.1"/>
    <property type="molecule type" value="Genomic_DNA"/>
</dbReference>
<sequence>MTLTSEDLPAVPGEDSNLLRRAGQVAGWAARTGISLTRRLPGIENATEGLRQVEHQVMATLRRRLDEVDDPYVVALSAASTEHTGNGSGQLVLAEEPLRTAMKELLDRSIGFDRERAREYLYATVLRQLTPDEARLIAVLAEGDAFPAVDVVARGGRVLLRNASTAGTAAGVTLPDEVPSYLTRLAGLGLVEVTGEDTALSSQYEILATDDTVREAMAAGKRVKIVRHTVRLSRFGARFWAACDPGVKTRAR</sequence>
<keyword evidence="2" id="KW-1185">Reference proteome</keyword>
<gene>
    <name evidence="1" type="ORF">HFP15_19685</name>
</gene>
<reference evidence="1 2" key="1">
    <citation type="submission" date="2020-04" db="EMBL/GenBank/DDBJ databases">
        <title>Novel species.</title>
        <authorList>
            <person name="Teo W.F.A."/>
            <person name="Lipun K."/>
            <person name="Srisuk N."/>
            <person name="Duangmal K."/>
        </authorList>
    </citation>
    <scope>NUCLEOTIDE SEQUENCE [LARGE SCALE GENOMIC DNA]</scope>
    <source>
        <strain evidence="1 2">K13G38</strain>
    </source>
</reference>
<accession>A0ABX1J5N6</accession>
<comment type="caution">
    <text evidence="1">The sequence shown here is derived from an EMBL/GenBank/DDBJ whole genome shotgun (WGS) entry which is preliminary data.</text>
</comment>
<dbReference type="Gene3D" id="3.30.110.190">
    <property type="match status" value="1"/>
</dbReference>
<dbReference type="Proteomes" id="UP000715441">
    <property type="component" value="Unassembled WGS sequence"/>
</dbReference>
<proteinExistence type="predicted"/>
<dbReference type="RefSeq" id="WP_168517731.1">
    <property type="nucleotide sequence ID" value="NZ_JAAXLS010000013.1"/>
</dbReference>
<dbReference type="InterPro" id="IPR025506">
    <property type="entry name" value="Abi_alpha"/>
</dbReference>
<protein>
    <submittedName>
        <fullName evidence="1">DUF4393 domain-containing protein</fullName>
    </submittedName>
</protein>
<dbReference type="Pfam" id="PF14337">
    <property type="entry name" value="Abi_alpha"/>
    <property type="match status" value="1"/>
</dbReference>
<name>A0ABX1J5N6_9PSEU</name>
<evidence type="ECO:0000313" key="1">
    <source>
        <dbReference type="EMBL" id="NKQ55107.1"/>
    </source>
</evidence>